<organism evidence="2 3">
    <name type="scientific">Pelosinus propionicus DSM 13327</name>
    <dbReference type="NCBI Taxonomy" id="1123291"/>
    <lineage>
        <taxon>Bacteria</taxon>
        <taxon>Bacillati</taxon>
        <taxon>Bacillota</taxon>
        <taxon>Negativicutes</taxon>
        <taxon>Selenomonadales</taxon>
        <taxon>Sporomusaceae</taxon>
        <taxon>Pelosinus</taxon>
    </lineage>
</organism>
<feature type="transmembrane region" description="Helical" evidence="1">
    <location>
        <begin position="44"/>
        <end position="61"/>
    </location>
</feature>
<feature type="transmembrane region" description="Helical" evidence="1">
    <location>
        <begin position="230"/>
        <end position="247"/>
    </location>
</feature>
<keyword evidence="1" id="KW-0472">Membrane</keyword>
<keyword evidence="1" id="KW-1133">Transmembrane helix</keyword>
<accession>A0A1I4KGM8</accession>
<dbReference type="STRING" id="1123291.SAMN04490355_101754"/>
<dbReference type="OrthoDB" id="1675191at2"/>
<gene>
    <name evidence="2" type="ORF">SAMN04490355_101754</name>
</gene>
<reference evidence="3" key="1">
    <citation type="submission" date="2016-10" db="EMBL/GenBank/DDBJ databases">
        <authorList>
            <person name="Varghese N."/>
            <person name="Submissions S."/>
        </authorList>
    </citation>
    <scope>NUCLEOTIDE SEQUENCE [LARGE SCALE GENOMIC DNA]</scope>
    <source>
        <strain evidence="3">DSM 13327</strain>
    </source>
</reference>
<feature type="transmembrane region" description="Helical" evidence="1">
    <location>
        <begin position="170"/>
        <end position="191"/>
    </location>
</feature>
<sequence>MNITVKEIEEAVLKNIITQEQGDRLWHLWNEKEERRNGFQISHLAYYVGALIVISAMGWFMNTAWEVLGGMGMFSIAVLYACCFIFVGRHLWAKEDLKVAGGLLIVMAVCMTPLAILGLERTLGWWPQSYPGHYLDHYEWMRGGWIWMELGTIVSGSLALRFFKFPFLTAPLFFSLYILSIDITPFIFGIGSEWTNVRWMSLLFGLMMMVIAFLTDYYCRKHNYKEDYAFWGYLFGTFVFWLGLTLLDSNQEWSKMLYCLINVILLIAGVLLQRKIFLVCGAIGVNGYIGHLAYRVFNHSILFPFVLSVAGIGIIYVGILYNRNQLKIEQYIRDKVPESIRKFLPK</sequence>
<evidence type="ECO:0000313" key="2">
    <source>
        <dbReference type="EMBL" id="SFL77626.1"/>
    </source>
</evidence>
<evidence type="ECO:0000313" key="3">
    <source>
        <dbReference type="Proteomes" id="UP000199520"/>
    </source>
</evidence>
<dbReference type="RefSeq" id="WP_090936714.1">
    <property type="nucleotide sequence ID" value="NZ_FOTS01000017.1"/>
</dbReference>
<feature type="transmembrane region" description="Helical" evidence="1">
    <location>
        <begin position="99"/>
        <end position="119"/>
    </location>
</feature>
<keyword evidence="3" id="KW-1185">Reference proteome</keyword>
<dbReference type="AlphaFoldDB" id="A0A1I4KGM8"/>
<name>A0A1I4KGM8_9FIRM</name>
<feature type="transmembrane region" description="Helical" evidence="1">
    <location>
        <begin position="300"/>
        <end position="321"/>
    </location>
</feature>
<dbReference type="EMBL" id="FOTS01000017">
    <property type="protein sequence ID" value="SFL77626.1"/>
    <property type="molecule type" value="Genomic_DNA"/>
</dbReference>
<protein>
    <submittedName>
        <fullName evidence="2">Predicted membrane protein</fullName>
    </submittedName>
</protein>
<proteinExistence type="predicted"/>
<feature type="transmembrane region" description="Helical" evidence="1">
    <location>
        <begin position="197"/>
        <end position="218"/>
    </location>
</feature>
<dbReference type="Proteomes" id="UP000199520">
    <property type="component" value="Unassembled WGS sequence"/>
</dbReference>
<evidence type="ECO:0000256" key="1">
    <source>
        <dbReference type="SAM" id="Phobius"/>
    </source>
</evidence>
<keyword evidence="1" id="KW-0812">Transmembrane</keyword>
<feature type="transmembrane region" description="Helical" evidence="1">
    <location>
        <begin position="67"/>
        <end position="87"/>
    </location>
</feature>